<reference evidence="1 2" key="1">
    <citation type="journal article" date="2012" name="Stand. Genomic Sci.">
        <title>Complete genome sequence of the aerobic, heterotroph Marinithermus hydrothermalis type strain (T1(T)) from a deep-sea hydrothermal vent chimney.</title>
        <authorList>
            <person name="Copeland A."/>
            <person name="Gu W."/>
            <person name="Yasawong M."/>
            <person name="Lapidus A."/>
            <person name="Lucas S."/>
            <person name="Deshpande S."/>
            <person name="Pagani I."/>
            <person name="Tapia R."/>
            <person name="Cheng J.F."/>
            <person name="Goodwin L.A."/>
            <person name="Pitluck S."/>
            <person name="Liolios K."/>
            <person name="Ivanova N."/>
            <person name="Mavromatis K."/>
            <person name="Mikhailova N."/>
            <person name="Pati A."/>
            <person name="Chen A."/>
            <person name="Palaniappan K."/>
            <person name="Land M."/>
            <person name="Pan C."/>
            <person name="Brambilla E.M."/>
            <person name="Rohde M."/>
            <person name="Tindall B.J."/>
            <person name="Sikorski J."/>
            <person name="Goker M."/>
            <person name="Detter J.C."/>
            <person name="Bristow J."/>
            <person name="Eisen J.A."/>
            <person name="Markowitz V."/>
            <person name="Hugenholtz P."/>
            <person name="Kyrpides N.C."/>
            <person name="Klenk H.P."/>
            <person name="Woyke T."/>
        </authorList>
    </citation>
    <scope>NUCLEOTIDE SEQUENCE [LARGE SCALE GENOMIC DNA]</scope>
    <source>
        <strain evidence="2">DSM 14884 / JCM 11576 / T1</strain>
    </source>
</reference>
<organism evidence="1 2">
    <name type="scientific">Marinithermus hydrothermalis (strain DSM 14884 / JCM 11576 / T1)</name>
    <dbReference type="NCBI Taxonomy" id="869210"/>
    <lineage>
        <taxon>Bacteria</taxon>
        <taxon>Thermotogati</taxon>
        <taxon>Deinococcota</taxon>
        <taxon>Deinococci</taxon>
        <taxon>Thermales</taxon>
        <taxon>Thermaceae</taxon>
        <taxon>Marinithermus</taxon>
    </lineage>
</organism>
<name>F2NNA5_MARHT</name>
<keyword evidence="2" id="KW-1185">Reference proteome</keyword>
<evidence type="ECO:0000313" key="2">
    <source>
        <dbReference type="Proteomes" id="UP000007030"/>
    </source>
</evidence>
<dbReference type="AlphaFoldDB" id="F2NNA5"/>
<dbReference type="EMBL" id="CP002630">
    <property type="protein sequence ID" value="AEB10946.1"/>
    <property type="molecule type" value="Genomic_DNA"/>
</dbReference>
<dbReference type="HOGENOM" id="CLU_2479675_0_0_0"/>
<protein>
    <submittedName>
        <fullName evidence="1">Uncharacterized protein</fullName>
    </submittedName>
</protein>
<proteinExistence type="predicted"/>
<sequence>MVSVKTLDARWAAYKAIHREKGQAEAQRYYREEVWPLVREAWREHPRVPEEMPSFAASIHTLGRSPEATILAILGTRAARAGGAKHP</sequence>
<dbReference type="Proteomes" id="UP000007030">
    <property type="component" value="Chromosome"/>
</dbReference>
<evidence type="ECO:0000313" key="1">
    <source>
        <dbReference type="EMBL" id="AEB10946.1"/>
    </source>
</evidence>
<gene>
    <name evidence="1" type="ordered locus">Marky_0183</name>
</gene>
<dbReference type="STRING" id="869210.Marky_0183"/>
<dbReference type="KEGG" id="mhd:Marky_0183"/>
<accession>F2NNA5</accession>